<reference evidence="2 3" key="1">
    <citation type="submission" date="2023-09" db="EMBL/GenBank/DDBJ databases">
        <authorList>
            <person name="Wang M."/>
        </authorList>
    </citation>
    <scope>NUCLEOTIDE SEQUENCE [LARGE SCALE GENOMIC DNA]</scope>
    <source>
        <strain evidence="2">GT-2023</strain>
        <tissue evidence="2">Liver</tissue>
    </source>
</reference>
<protein>
    <submittedName>
        <fullName evidence="2">Uncharacterized protein</fullName>
    </submittedName>
</protein>
<feature type="region of interest" description="Disordered" evidence="1">
    <location>
        <begin position="143"/>
        <end position="162"/>
    </location>
</feature>
<accession>A0ABR3M0X5</accession>
<keyword evidence="3" id="KW-1185">Reference proteome</keyword>
<evidence type="ECO:0000313" key="3">
    <source>
        <dbReference type="Proteomes" id="UP001558613"/>
    </source>
</evidence>
<gene>
    <name evidence="2" type="ORF">QQF64_009344</name>
</gene>
<proteinExistence type="predicted"/>
<dbReference type="EMBL" id="JAYMGO010000016">
    <property type="protein sequence ID" value="KAL1258767.1"/>
    <property type="molecule type" value="Genomic_DNA"/>
</dbReference>
<sequence length="230" mass="26224">MRRTSSKTSSLRPNDIFNEEKKPWRLLQREAEFVSGLFLSAGQLQALTACGILTRNPRDYHGMAMLTTRFCDRWLTRARLQLYICHKCEVQIKNHKTKHCLYWQHILTSPHTQMTGFTLLVNQPSRIPPVSVSSAFWQFQNDRSQHSGNKSNQNHPSGLKRAKALEIPATVMTCSGTRRGRKDVSRHRCQHVETGMYSAERGLVGSRTNATHYSLSDSLCPGEAHTDRTT</sequence>
<dbReference type="Proteomes" id="UP001558613">
    <property type="component" value="Unassembled WGS sequence"/>
</dbReference>
<evidence type="ECO:0000313" key="2">
    <source>
        <dbReference type="EMBL" id="KAL1258767.1"/>
    </source>
</evidence>
<comment type="caution">
    <text evidence="2">The sequence shown here is derived from an EMBL/GenBank/DDBJ whole genome shotgun (WGS) entry which is preliminary data.</text>
</comment>
<name>A0ABR3M0X5_9TELE</name>
<organism evidence="2 3">
    <name type="scientific">Cirrhinus molitorella</name>
    <name type="common">mud carp</name>
    <dbReference type="NCBI Taxonomy" id="172907"/>
    <lineage>
        <taxon>Eukaryota</taxon>
        <taxon>Metazoa</taxon>
        <taxon>Chordata</taxon>
        <taxon>Craniata</taxon>
        <taxon>Vertebrata</taxon>
        <taxon>Euteleostomi</taxon>
        <taxon>Actinopterygii</taxon>
        <taxon>Neopterygii</taxon>
        <taxon>Teleostei</taxon>
        <taxon>Ostariophysi</taxon>
        <taxon>Cypriniformes</taxon>
        <taxon>Cyprinidae</taxon>
        <taxon>Labeoninae</taxon>
        <taxon>Labeonini</taxon>
        <taxon>Cirrhinus</taxon>
    </lineage>
</organism>
<feature type="compositionally biased region" description="Polar residues" evidence="1">
    <location>
        <begin position="143"/>
        <end position="156"/>
    </location>
</feature>
<evidence type="ECO:0000256" key="1">
    <source>
        <dbReference type="SAM" id="MobiDB-lite"/>
    </source>
</evidence>